<reference evidence="2" key="1">
    <citation type="submission" date="2023-06" db="EMBL/GenBank/DDBJ databases">
        <title>Comparative genomics of Bacillaceae isolates and their secondary metabolite potential.</title>
        <authorList>
            <person name="Song L."/>
            <person name="Nielsen L.J."/>
            <person name="Mohite O."/>
            <person name="Xu X."/>
            <person name="Weber T."/>
            <person name="Kovacs A.T."/>
        </authorList>
    </citation>
    <scope>NUCLEOTIDE SEQUENCE</scope>
    <source>
        <strain evidence="2">G1S1</strain>
    </source>
</reference>
<feature type="domain" description="LysM" evidence="1">
    <location>
        <begin position="16"/>
        <end position="64"/>
    </location>
</feature>
<dbReference type="EMBL" id="JAUCFI010000003">
    <property type="protein sequence ID" value="MDM5283681.1"/>
    <property type="molecule type" value="Genomic_DNA"/>
</dbReference>
<dbReference type="Pfam" id="PF01476">
    <property type="entry name" value="LysM"/>
    <property type="match status" value="1"/>
</dbReference>
<dbReference type="Proteomes" id="UP001238973">
    <property type="component" value="Unassembled WGS sequence"/>
</dbReference>
<name>A0AAJ1QLD9_9BACI</name>
<dbReference type="SMART" id="SM00257">
    <property type="entry name" value="LysM"/>
    <property type="match status" value="1"/>
</dbReference>
<gene>
    <name evidence="2" type="ORF">QUF85_10205</name>
</gene>
<dbReference type="SUPFAM" id="SSF54106">
    <property type="entry name" value="LysM domain"/>
    <property type="match status" value="1"/>
</dbReference>
<comment type="caution">
    <text evidence="2">The sequence shown here is derived from an EMBL/GenBank/DDBJ whole genome shotgun (WGS) entry which is preliminary data.</text>
</comment>
<organism evidence="2 3">
    <name type="scientific">Peribacillus frigoritolerans</name>
    <dbReference type="NCBI Taxonomy" id="450367"/>
    <lineage>
        <taxon>Bacteria</taxon>
        <taxon>Bacillati</taxon>
        <taxon>Bacillota</taxon>
        <taxon>Bacilli</taxon>
        <taxon>Bacillales</taxon>
        <taxon>Bacillaceae</taxon>
        <taxon>Peribacillus</taxon>
    </lineage>
</organism>
<dbReference type="CDD" id="cd00118">
    <property type="entry name" value="LysM"/>
    <property type="match status" value="1"/>
</dbReference>
<protein>
    <submittedName>
        <fullName evidence="2">LysM domain-containing protein</fullName>
    </submittedName>
</protein>
<dbReference type="AlphaFoldDB" id="A0AAJ1QLD9"/>
<evidence type="ECO:0000313" key="3">
    <source>
        <dbReference type="Proteomes" id="UP001238973"/>
    </source>
</evidence>
<sequence length="105" mass="11851">MQVGLPPLPKEILQGSNTNANALDSHSDTLYSITKKHGTTVDKLKKLNPKENPYSIQIGKKLRVKWILNNSLIILSIMTQVTLAESPYSFFSRGLIIFEYCPFEL</sequence>
<dbReference type="PROSITE" id="PS51782">
    <property type="entry name" value="LYSM"/>
    <property type="match status" value="1"/>
</dbReference>
<evidence type="ECO:0000259" key="1">
    <source>
        <dbReference type="PROSITE" id="PS51782"/>
    </source>
</evidence>
<accession>A0AAJ1QLD9</accession>
<evidence type="ECO:0000313" key="2">
    <source>
        <dbReference type="EMBL" id="MDM5283681.1"/>
    </source>
</evidence>
<dbReference type="InterPro" id="IPR018392">
    <property type="entry name" value="LysM"/>
</dbReference>
<dbReference type="Gene3D" id="3.10.350.10">
    <property type="entry name" value="LysM domain"/>
    <property type="match status" value="1"/>
</dbReference>
<dbReference type="InterPro" id="IPR036779">
    <property type="entry name" value="LysM_dom_sf"/>
</dbReference>
<proteinExistence type="predicted"/>